<gene>
    <name evidence="2" type="ORF">BDN71DRAFT_1435735</name>
</gene>
<evidence type="ECO:0000313" key="3">
    <source>
        <dbReference type="Proteomes" id="UP000807025"/>
    </source>
</evidence>
<protein>
    <submittedName>
        <fullName evidence="2">Uncharacterized protein</fullName>
    </submittedName>
</protein>
<sequence>MPTPAPIFVMAFLSSVKPRSTQSATLAAKAVQEAAEAPQDIVDEEEQPVKKTHVFAAKKAMKTKKDKKTSANHDAEDKAAKAVTKKNMTLTSKILKKSRASVAPPPCSAGTGIQLPSTTPCIVSDCAHCPDPDLGDDEALQVEADSKDDSNSSDDEEPALVKDKGKGKAWDLHNLGAELDKNSNADADADAGDEKKDDEDDDEEAARAAEGEVAGVGDRSDGDDEGNVMIIDVDVNITPHKPASKCDAS</sequence>
<evidence type="ECO:0000256" key="1">
    <source>
        <dbReference type="SAM" id="MobiDB-lite"/>
    </source>
</evidence>
<feature type="region of interest" description="Disordered" evidence="1">
    <location>
        <begin position="129"/>
        <end position="249"/>
    </location>
</feature>
<feature type="compositionally biased region" description="Acidic residues" evidence="1">
    <location>
        <begin position="187"/>
        <end position="204"/>
    </location>
</feature>
<feature type="region of interest" description="Disordered" evidence="1">
    <location>
        <begin position="60"/>
        <end position="83"/>
    </location>
</feature>
<accession>A0A9P6DAT0</accession>
<reference evidence="2" key="1">
    <citation type="submission" date="2020-11" db="EMBL/GenBank/DDBJ databases">
        <authorList>
            <consortium name="DOE Joint Genome Institute"/>
            <person name="Ahrendt S."/>
            <person name="Riley R."/>
            <person name="Andreopoulos W."/>
            <person name="Labutti K."/>
            <person name="Pangilinan J."/>
            <person name="Ruiz-Duenas F.J."/>
            <person name="Barrasa J.M."/>
            <person name="Sanchez-Garcia M."/>
            <person name="Camarero S."/>
            <person name="Miyauchi S."/>
            <person name="Serrano A."/>
            <person name="Linde D."/>
            <person name="Babiker R."/>
            <person name="Drula E."/>
            <person name="Ayuso-Fernandez I."/>
            <person name="Pacheco R."/>
            <person name="Padilla G."/>
            <person name="Ferreira P."/>
            <person name="Barriuso J."/>
            <person name="Kellner H."/>
            <person name="Castanera R."/>
            <person name="Alfaro M."/>
            <person name="Ramirez L."/>
            <person name="Pisabarro A.G."/>
            <person name="Kuo A."/>
            <person name="Tritt A."/>
            <person name="Lipzen A."/>
            <person name="He G."/>
            <person name="Yan M."/>
            <person name="Ng V."/>
            <person name="Cullen D."/>
            <person name="Martin F."/>
            <person name="Rosso M.-N."/>
            <person name="Henrissat B."/>
            <person name="Hibbett D."/>
            <person name="Martinez A.T."/>
            <person name="Grigoriev I.V."/>
        </authorList>
    </citation>
    <scope>NUCLEOTIDE SEQUENCE</scope>
    <source>
        <strain evidence="2">ATCC 90797</strain>
    </source>
</reference>
<feature type="compositionally biased region" description="Basic and acidic residues" evidence="1">
    <location>
        <begin position="159"/>
        <end position="171"/>
    </location>
</feature>
<name>A0A9P6DAT0_PLEER</name>
<keyword evidence="3" id="KW-1185">Reference proteome</keyword>
<comment type="caution">
    <text evidence="2">The sequence shown here is derived from an EMBL/GenBank/DDBJ whole genome shotgun (WGS) entry which is preliminary data.</text>
</comment>
<evidence type="ECO:0000313" key="2">
    <source>
        <dbReference type="EMBL" id="KAF9488993.1"/>
    </source>
</evidence>
<dbReference type="EMBL" id="MU154688">
    <property type="protein sequence ID" value="KAF9488993.1"/>
    <property type="molecule type" value="Genomic_DNA"/>
</dbReference>
<dbReference type="AlphaFoldDB" id="A0A9P6DAT0"/>
<feature type="region of interest" description="Disordered" evidence="1">
    <location>
        <begin position="96"/>
        <end position="115"/>
    </location>
</feature>
<feature type="compositionally biased region" description="Basic and acidic residues" evidence="1">
    <location>
        <begin position="68"/>
        <end position="80"/>
    </location>
</feature>
<organism evidence="2 3">
    <name type="scientific">Pleurotus eryngii</name>
    <name type="common">Boletus of the steppes</name>
    <dbReference type="NCBI Taxonomy" id="5323"/>
    <lineage>
        <taxon>Eukaryota</taxon>
        <taxon>Fungi</taxon>
        <taxon>Dikarya</taxon>
        <taxon>Basidiomycota</taxon>
        <taxon>Agaricomycotina</taxon>
        <taxon>Agaricomycetes</taxon>
        <taxon>Agaricomycetidae</taxon>
        <taxon>Agaricales</taxon>
        <taxon>Pleurotineae</taxon>
        <taxon>Pleurotaceae</taxon>
        <taxon>Pleurotus</taxon>
    </lineage>
</organism>
<proteinExistence type="predicted"/>
<dbReference type="Proteomes" id="UP000807025">
    <property type="component" value="Unassembled WGS sequence"/>
</dbReference>